<feature type="transmembrane region" description="Helical" evidence="1">
    <location>
        <begin position="464"/>
        <end position="480"/>
    </location>
</feature>
<keyword evidence="1" id="KW-0472">Membrane</keyword>
<dbReference type="NCBIfam" id="TIGR04370">
    <property type="entry name" value="glyco_rpt_poly"/>
    <property type="match status" value="1"/>
</dbReference>
<feature type="transmembrane region" description="Helical" evidence="1">
    <location>
        <begin position="111"/>
        <end position="132"/>
    </location>
</feature>
<dbReference type="EMBL" id="CP035464">
    <property type="protein sequence ID" value="QAY32344.1"/>
    <property type="molecule type" value="Genomic_DNA"/>
</dbReference>
<dbReference type="KEGG" id="bgx:ESN35_01975"/>
<name>A0A4P6DUV1_9BIFI</name>
<feature type="transmembrane region" description="Helical" evidence="1">
    <location>
        <begin position="56"/>
        <end position="73"/>
    </location>
</feature>
<keyword evidence="1" id="KW-1133">Transmembrane helix</keyword>
<dbReference type="Proteomes" id="UP000293589">
    <property type="component" value="Chromosome"/>
</dbReference>
<feature type="transmembrane region" description="Helical" evidence="1">
    <location>
        <begin position="293"/>
        <end position="310"/>
    </location>
</feature>
<feature type="transmembrane region" description="Helical" evidence="1">
    <location>
        <begin position="259"/>
        <end position="281"/>
    </location>
</feature>
<feature type="transmembrane region" description="Helical" evidence="1">
    <location>
        <begin position="79"/>
        <end position="99"/>
    </location>
</feature>
<feature type="transmembrane region" description="Helical" evidence="1">
    <location>
        <begin position="316"/>
        <end position="334"/>
    </location>
</feature>
<keyword evidence="1" id="KW-0812">Transmembrane</keyword>
<sequence length="483" mass="54984">MAQNKRTRCRRIAPYQPGTDRLVEKGHGIPHGQVHRQEIREELLIYVGESERNQRSLFILFFIISVFTIYLDYSAHKDISSPVIVFTSLWLFICTLASLRLYGFTGYSEKTIGYITCGSVAFSLGAFSSTLVNKQTTKQTRYAHLRGKTLQTDDSNQQQQLCFTFLEIILVLACVGNALSLFYSLNAFRSGASYMEVRGSRLGYNEEQAFSNPIVGLFVTYFCGPAMTVLIPIAIVFLFKKQHKKFSLIVFLCALMNTVSSGGRIQIIYIALQLIAAFLYYKRAVTAKTKRTIKIAVIVGIVALFVLTSLRTSQNFLQTTYTYFTLPVGLFSYYTSIIDLNNFESFGAATFYPLFYVLASVASFFGAKTLFLDNLIYYVGLPQETWTSTLFPTGSYNAFCSLFYFFYLDFRIVGIVLFSLLYGFISGYVYKKQRTRTNDIWFILYLLILQTIIGSFMIFQLGNTKFFVSLFIFGIAILLGKKR</sequence>
<feature type="transmembrane region" description="Helical" evidence="1">
    <location>
        <begin position="209"/>
        <end position="239"/>
    </location>
</feature>
<feature type="transmembrane region" description="Helical" evidence="1">
    <location>
        <begin position="404"/>
        <end position="428"/>
    </location>
</feature>
<accession>A0A4P6DUV1</accession>
<evidence type="ECO:0000313" key="3">
    <source>
        <dbReference type="Proteomes" id="UP000293589"/>
    </source>
</evidence>
<proteinExistence type="predicted"/>
<reference evidence="2 3" key="1">
    <citation type="submission" date="2019-01" db="EMBL/GenBank/DDBJ databases">
        <title>Complete genome sequence of Bifidobacterium gallinarum CACC 514.</title>
        <authorList>
            <person name="Jung M."/>
        </authorList>
    </citation>
    <scope>NUCLEOTIDE SEQUENCE [LARGE SCALE GENOMIC DNA]</scope>
    <source>
        <strain evidence="2 3">CACC 514</strain>
    </source>
</reference>
<protein>
    <submittedName>
        <fullName evidence="2">Oligosaccharide repeat unit polymerase</fullName>
    </submittedName>
</protein>
<feature type="transmembrane region" description="Helical" evidence="1">
    <location>
        <begin position="168"/>
        <end position="188"/>
    </location>
</feature>
<feature type="transmembrane region" description="Helical" evidence="1">
    <location>
        <begin position="440"/>
        <end position="458"/>
    </location>
</feature>
<organism evidence="2 3">
    <name type="scientific">Bifidobacterium pullorum subsp. gallinarum</name>
    <dbReference type="NCBI Taxonomy" id="78344"/>
    <lineage>
        <taxon>Bacteria</taxon>
        <taxon>Bacillati</taxon>
        <taxon>Actinomycetota</taxon>
        <taxon>Actinomycetes</taxon>
        <taxon>Bifidobacteriales</taxon>
        <taxon>Bifidobacteriaceae</taxon>
        <taxon>Bifidobacterium</taxon>
    </lineage>
</organism>
<dbReference type="AlphaFoldDB" id="A0A4P6DUV1"/>
<evidence type="ECO:0000313" key="2">
    <source>
        <dbReference type="EMBL" id="QAY32344.1"/>
    </source>
</evidence>
<gene>
    <name evidence="2" type="ORF">ESN35_01975</name>
</gene>
<feature type="transmembrane region" description="Helical" evidence="1">
    <location>
        <begin position="346"/>
        <end position="367"/>
    </location>
</feature>
<evidence type="ECO:0000256" key="1">
    <source>
        <dbReference type="SAM" id="Phobius"/>
    </source>
</evidence>